<evidence type="ECO:0000313" key="3">
    <source>
        <dbReference type="Proteomes" id="UP000629468"/>
    </source>
</evidence>
<evidence type="ECO:0000256" key="1">
    <source>
        <dbReference type="SAM" id="MobiDB-lite"/>
    </source>
</evidence>
<reference evidence="2 3" key="1">
    <citation type="journal article" name="Sci. Rep.">
        <title>Telomere-to-telomere assembled and centromere annotated genomes of the two main subspecies of the button mushroom Agaricus bisporus reveal especially polymorphic chromosome ends.</title>
        <authorList>
            <person name="Sonnenberg A.S.M."/>
            <person name="Sedaghat-Telgerd N."/>
            <person name="Lavrijssen B."/>
            <person name="Ohm R.A."/>
            <person name="Hendrickx P.M."/>
            <person name="Scholtmeijer K."/>
            <person name="Baars J.J.P."/>
            <person name="van Peer A."/>
        </authorList>
    </citation>
    <scope>NUCLEOTIDE SEQUENCE [LARGE SCALE GENOMIC DNA]</scope>
    <source>
        <strain evidence="2 3">H119_p4</strain>
    </source>
</reference>
<proteinExistence type="predicted"/>
<feature type="region of interest" description="Disordered" evidence="1">
    <location>
        <begin position="15"/>
        <end position="36"/>
    </location>
</feature>
<dbReference type="EMBL" id="JABXXO010000011">
    <property type="protein sequence ID" value="KAF7763923.1"/>
    <property type="molecule type" value="Genomic_DNA"/>
</dbReference>
<dbReference type="Proteomes" id="UP000629468">
    <property type="component" value="Unassembled WGS sequence"/>
</dbReference>
<sequence length="67" mass="7615">MSLIVTTSSLPHRHTTAAVIRSSTQPDTARYKPNQYARTDRVTSHISYSLTLVVFYPLYSNHNAIYT</sequence>
<comment type="caution">
    <text evidence="2">The sequence shown here is derived from an EMBL/GenBank/DDBJ whole genome shotgun (WGS) entry which is preliminary data.</text>
</comment>
<dbReference type="AlphaFoldDB" id="A0A8H7C5V9"/>
<name>A0A8H7C5V9_AGABI</name>
<organism evidence="2 3">
    <name type="scientific">Agaricus bisporus var. burnettii</name>
    <dbReference type="NCBI Taxonomy" id="192524"/>
    <lineage>
        <taxon>Eukaryota</taxon>
        <taxon>Fungi</taxon>
        <taxon>Dikarya</taxon>
        <taxon>Basidiomycota</taxon>
        <taxon>Agaricomycotina</taxon>
        <taxon>Agaricomycetes</taxon>
        <taxon>Agaricomycetidae</taxon>
        <taxon>Agaricales</taxon>
        <taxon>Agaricineae</taxon>
        <taxon>Agaricaceae</taxon>
        <taxon>Agaricus</taxon>
    </lineage>
</organism>
<protein>
    <submittedName>
        <fullName evidence="2">Uncharacterized protein</fullName>
    </submittedName>
</protein>
<evidence type="ECO:0000313" key="2">
    <source>
        <dbReference type="EMBL" id="KAF7763923.1"/>
    </source>
</evidence>
<accession>A0A8H7C5V9</accession>
<gene>
    <name evidence="2" type="ORF">Agabi119p4_8460</name>
</gene>